<organism evidence="2">
    <name type="scientific">uncultured bacterium SRF2</name>
    <dbReference type="NCBI Taxonomy" id="1204708"/>
    <lineage>
        <taxon>Bacteria</taxon>
        <taxon>environmental samples</taxon>
    </lineage>
</organism>
<dbReference type="Pfam" id="PF13566">
    <property type="entry name" value="DUF4130"/>
    <property type="match status" value="1"/>
</dbReference>
<evidence type="ECO:0000313" key="2">
    <source>
        <dbReference type="EMBL" id="AGH13473.1"/>
    </source>
</evidence>
<dbReference type="EMBL" id="JX163905">
    <property type="protein sequence ID" value="AGH13473.1"/>
    <property type="molecule type" value="Genomic_DNA"/>
</dbReference>
<name>M4PWU9_9BACT</name>
<feature type="domain" description="DUF4130" evidence="1">
    <location>
        <begin position="88"/>
        <end position="258"/>
    </location>
</feature>
<sequence length="263" mass="31044">MLVYVFDHTLDGLLTAVFDSFFLHQQPEFLLAEGEQLPLFADAPHMVVSDGEKAERVWKGLEKQLSKEGLHMITTSWLSEDRSLNQPLFNFICKVFRQPQVKNLERNASDPDVLEVRNICRRVLHEQLRMKQFIRFQKAKDGTYLAVVSPDHNVLPLIINHFQDRFNDQPWLIYDAKRHYGYYYDGVAAPIHITFEDEAAVPFNLSNGKLDADVLSENDQIFQQLWRTYFKAICIKERMNPKKQLSDMPRRYWKYMTEKNEKL</sequence>
<dbReference type="AlphaFoldDB" id="M4PWU9"/>
<reference evidence="2" key="1">
    <citation type="journal article" date="2012" name="Biotechnol. Biofuels">
        <title>Microbial ?-glucosidases from cow rumen metagenome enhance the saccharification of lignocellulose in combination with commercial cellulase cocktail.</title>
        <authorList>
            <person name="Del Pozo M.V."/>
            <person name="Fernandez-Arrojo L."/>
            <person name="Gil-Martinez J."/>
            <person name="Montesinos A."/>
            <person name="Chernikova T.N."/>
            <person name="Nechitaylo T.Y."/>
            <person name="Waliszek A."/>
            <person name="Tortajada M."/>
            <person name="Rojas A."/>
            <person name="Huws S.A."/>
            <person name="Golyshina O.V."/>
            <person name="Newbold C.J."/>
            <person name="Polaina J."/>
            <person name="Ferrer M."/>
            <person name="Golyshin P.N."/>
        </authorList>
    </citation>
    <scope>NUCLEOTIDE SEQUENCE</scope>
</reference>
<dbReference type="InterPro" id="IPR023875">
    <property type="entry name" value="DNA_repair_put"/>
</dbReference>
<dbReference type="InterPro" id="IPR025404">
    <property type="entry name" value="DUF4130"/>
</dbReference>
<dbReference type="NCBIfam" id="TIGR03915">
    <property type="entry name" value="SAM_7_link_chp"/>
    <property type="match status" value="1"/>
</dbReference>
<protein>
    <recommendedName>
        <fullName evidence="1">DUF4130 domain-containing protein</fullName>
    </recommendedName>
</protein>
<accession>M4PWU9</accession>
<proteinExistence type="predicted"/>
<evidence type="ECO:0000259" key="1">
    <source>
        <dbReference type="Pfam" id="PF13566"/>
    </source>
</evidence>